<dbReference type="RefSeq" id="WP_344687187.1">
    <property type="nucleotide sequence ID" value="NZ_BAABBH010000001.1"/>
</dbReference>
<feature type="domain" description="LTD" evidence="1">
    <location>
        <begin position="1"/>
        <end position="136"/>
    </location>
</feature>
<protein>
    <submittedName>
        <fullName evidence="2">Lamin tail domain-containing protein</fullName>
    </submittedName>
</protein>
<dbReference type="PANTHER" id="PTHR42834">
    <property type="entry name" value="ENDONUCLEASE/EXONUCLEASE/PHOSPHATASE FAMILY PROTEIN (AFU_ORTHOLOGUE AFUA_3G09210)"/>
    <property type="match status" value="1"/>
</dbReference>
<dbReference type="Proteomes" id="UP001634747">
    <property type="component" value="Unassembled WGS sequence"/>
</dbReference>
<dbReference type="Pfam" id="PF00932">
    <property type="entry name" value="LTD"/>
    <property type="match status" value="1"/>
</dbReference>
<accession>A0ABW9KGZ8</accession>
<dbReference type="InterPro" id="IPR001322">
    <property type="entry name" value="Lamin_tail_dom"/>
</dbReference>
<dbReference type="PANTHER" id="PTHR42834:SF1">
    <property type="entry name" value="ENDONUCLEASE_EXONUCLEASE_PHOSPHATASE FAMILY PROTEIN (AFU_ORTHOLOGUE AFUA_3G09210)"/>
    <property type="match status" value="1"/>
</dbReference>
<evidence type="ECO:0000313" key="3">
    <source>
        <dbReference type="Proteomes" id="UP001634747"/>
    </source>
</evidence>
<dbReference type="Gene3D" id="3.60.10.10">
    <property type="entry name" value="Endonuclease/exonuclease/phosphatase"/>
    <property type="match status" value="1"/>
</dbReference>
<dbReference type="PROSITE" id="PS51841">
    <property type="entry name" value="LTD"/>
    <property type="match status" value="1"/>
</dbReference>
<evidence type="ECO:0000313" key="2">
    <source>
        <dbReference type="EMBL" id="MFN2974245.1"/>
    </source>
</evidence>
<dbReference type="InterPro" id="IPR036691">
    <property type="entry name" value="Endo/exonu/phosph_ase_sf"/>
</dbReference>
<dbReference type="SUPFAM" id="SSF74853">
    <property type="entry name" value="Lamin A/C globular tail domain"/>
    <property type="match status" value="1"/>
</dbReference>
<dbReference type="SUPFAM" id="SSF56219">
    <property type="entry name" value="DNase I-like"/>
    <property type="match status" value="1"/>
</dbReference>
<reference evidence="2 3" key="1">
    <citation type="submission" date="2024-12" db="EMBL/GenBank/DDBJ databases">
        <authorList>
            <person name="Lee Y."/>
        </authorList>
    </citation>
    <scope>NUCLEOTIDE SEQUENCE [LARGE SCALE GENOMIC DNA]</scope>
    <source>
        <strain evidence="2 3">03SUJ4</strain>
    </source>
</reference>
<dbReference type="NCBIfam" id="NF041940">
    <property type="entry name" value="choice_anch_X"/>
    <property type="match status" value="1"/>
</dbReference>
<comment type="caution">
    <text evidence="2">The sequence shown here is derived from an EMBL/GenBank/DDBJ whole genome shotgun (WGS) entry which is preliminary data.</text>
</comment>
<dbReference type="Pfam" id="PF03372">
    <property type="entry name" value="Exo_endo_phos"/>
    <property type="match status" value="1"/>
</dbReference>
<dbReference type="InterPro" id="IPR036415">
    <property type="entry name" value="Lamin_tail_dom_sf"/>
</dbReference>
<evidence type="ECO:0000259" key="1">
    <source>
        <dbReference type="PROSITE" id="PS51841"/>
    </source>
</evidence>
<dbReference type="InterPro" id="IPR005135">
    <property type="entry name" value="Endo/exonuclease/phosphatase"/>
</dbReference>
<dbReference type="EMBL" id="JBJYXY010000001">
    <property type="protein sequence ID" value="MFN2974245.1"/>
    <property type="molecule type" value="Genomic_DNA"/>
</dbReference>
<organism evidence="2 3">
    <name type="scientific">Terriglobus aquaticus</name>
    <dbReference type="NCBI Taxonomy" id="940139"/>
    <lineage>
        <taxon>Bacteria</taxon>
        <taxon>Pseudomonadati</taxon>
        <taxon>Acidobacteriota</taxon>
        <taxon>Terriglobia</taxon>
        <taxon>Terriglobales</taxon>
        <taxon>Acidobacteriaceae</taxon>
        <taxon>Terriglobus</taxon>
    </lineage>
</organism>
<name>A0ABW9KGZ8_9BACT</name>
<gene>
    <name evidence="2" type="ORF">ACK2TP_00575</name>
</gene>
<sequence>MHAASSTVVISQVYTAGGNSGATYNADYVELFNLSNSPVNISGWALQYFSAAASATSNPVISPVQGTVILQPGQRYLVQATPGTNGVALTNAADQTSSNLAMGATAGRIYVTNSTTALSNASGCPTNYVDFVGYGTTANCYEAARATAPSLSQPISRTNACVDGDNNATDFALTSTPARNSSAAPTSCSTGGTILSNAAFNPSSVNAGQSSLLTVSGTRGLSVVADLSALVGSTTQMLYDDGSNGDVTANDGIYSYTVAVPSSEAANTYQVTVRGTNSGMMSGTATATLTVTAPVAFVPIHTIQGSTPGTSPYSGQVVMTHGIVTSVISNGYFIQARDSEADSDSHTPEGILVYTGSGQVPTGAVVGNEVQVSGTVTLYPSTAAFPGAELNKPTGFSVLTTSNTLPSAVTLSSTLPSPSGGVQQLLYLQGMRVTAPSITVTQPTDGNLTETAETYTSNGQFWGEISGLPRPTREPGLEVRDAFTASQPLSIPRFDDDPETFLIDSLAGSNAAGVLNVTTGTVLNNVTGVIDVTDYSGNPGLILDAANRPTVASNGMTIVPAPAATAGQISIGDQNMERFYNATADTAGAVTVTPAAYQLRLSKASLGIRNVLNSPDILALEEMENLQTLTDLSNKISADAVAAGQADPQYQPYLVQGNDPSGINVAFLVKPSKIDVVSVDQFGKSTQYTTPTGSQAILNDRPPLVLHAGVKRGSGAADYPVTVIVNHLRSLNSITDSATGATVRAKREAQAEYLANLVQGYQANGEHVIVVGDFNAFDVNDGLVDSMGVIRGNPAPASQDVVAGATGLVNPVLVDAAPTNVSSGAYSYVFNGYAQSIDHFLVTQDIAGSITTQPAHWNADFPVIFRNDASRPEASSDHDGIVGYLSVPAAQAKATVTTALSKQTDGSYLMAVTVTNSGSATAQSVQVTGAVLGTTNTNSALPLQFGDIPAGGSQTMTISFPASAGTSGSRSSETIRGTYSTGSFTLAQRLVLP</sequence>
<keyword evidence="3" id="KW-1185">Reference proteome</keyword>
<proteinExistence type="predicted"/>